<evidence type="ECO:0000256" key="2">
    <source>
        <dbReference type="ARBA" id="ARBA00022857"/>
    </source>
</evidence>
<name>A0A8H6S5P2_9AGAR</name>
<dbReference type="Proteomes" id="UP000636479">
    <property type="component" value="Unassembled WGS sequence"/>
</dbReference>
<dbReference type="OrthoDB" id="3192213at2759"/>
<dbReference type="InterPro" id="IPR036291">
    <property type="entry name" value="NAD(P)-bd_dom_sf"/>
</dbReference>
<dbReference type="Gene3D" id="3.40.50.720">
    <property type="entry name" value="NAD(P)-binding Rossmann-like Domain"/>
    <property type="match status" value="1"/>
</dbReference>
<comment type="caution">
    <text evidence="5">The sequence shown here is derived from an EMBL/GenBank/DDBJ whole genome shotgun (WGS) entry which is preliminary data.</text>
</comment>
<keyword evidence="6" id="KW-1185">Reference proteome</keyword>
<dbReference type="AlphaFoldDB" id="A0A8H6S5P2"/>
<proteinExistence type="inferred from homology"/>
<dbReference type="Pfam" id="PF00106">
    <property type="entry name" value="adh_short"/>
    <property type="match status" value="1"/>
</dbReference>
<evidence type="ECO:0000313" key="5">
    <source>
        <dbReference type="EMBL" id="KAF7292808.1"/>
    </source>
</evidence>
<protein>
    <submittedName>
        <fullName evidence="5">Short-chain dehydrogenase/reductase family protein</fullName>
    </submittedName>
</protein>
<dbReference type="PRINTS" id="PR00081">
    <property type="entry name" value="GDHRDH"/>
</dbReference>
<comment type="similarity">
    <text evidence="1 4">Belongs to the short-chain dehydrogenases/reductases (SDR) family.</text>
</comment>
<evidence type="ECO:0000256" key="4">
    <source>
        <dbReference type="RuleBase" id="RU000363"/>
    </source>
</evidence>
<dbReference type="GeneID" id="59350826"/>
<dbReference type="GO" id="GO:0016491">
    <property type="term" value="F:oxidoreductase activity"/>
    <property type="evidence" value="ECO:0007669"/>
    <property type="project" value="UniProtKB-KW"/>
</dbReference>
<evidence type="ECO:0000256" key="3">
    <source>
        <dbReference type="ARBA" id="ARBA00023002"/>
    </source>
</evidence>
<dbReference type="PRINTS" id="PR00080">
    <property type="entry name" value="SDRFAMILY"/>
</dbReference>
<evidence type="ECO:0000313" key="6">
    <source>
        <dbReference type="Proteomes" id="UP000636479"/>
    </source>
</evidence>
<keyword evidence="2" id="KW-0521">NADP</keyword>
<sequence length="236" mass="25019">MSNLRSIVVSGANQGLGYHTVHQLASTPNVLVFLGSRKLVAGKEAIEKFSAGIHPGSVVLPIQLDITDANSISTARDVIAQELKKRNLAGLDVLINNAGILTPNFEEVYAVNVFGTVNLTAALRPLMNKNGSILNISSELGSLAGHTKRPVPPQFPAYNSSKAALNQLTLAWAIEEEQKGSGVRVVSICPGYNTTNITGYAGDLHPSEGCKIIVRTALEQTGTTGVFFKASGPIEW</sequence>
<accession>A0A8H6S5P2</accession>
<organism evidence="5 6">
    <name type="scientific">Mycena indigotica</name>
    <dbReference type="NCBI Taxonomy" id="2126181"/>
    <lineage>
        <taxon>Eukaryota</taxon>
        <taxon>Fungi</taxon>
        <taxon>Dikarya</taxon>
        <taxon>Basidiomycota</taxon>
        <taxon>Agaricomycotina</taxon>
        <taxon>Agaricomycetes</taxon>
        <taxon>Agaricomycetidae</taxon>
        <taxon>Agaricales</taxon>
        <taxon>Marasmiineae</taxon>
        <taxon>Mycenaceae</taxon>
        <taxon>Mycena</taxon>
    </lineage>
</organism>
<keyword evidence="3" id="KW-0560">Oxidoreductase</keyword>
<dbReference type="PANTHER" id="PTHR43490:SF99">
    <property type="entry name" value="SHORT-CHAIN DEHYDROGENASE_REDUCTASE"/>
    <property type="match status" value="1"/>
</dbReference>
<reference evidence="5" key="1">
    <citation type="submission" date="2020-05" db="EMBL/GenBank/DDBJ databases">
        <title>Mycena genomes resolve the evolution of fungal bioluminescence.</title>
        <authorList>
            <person name="Tsai I.J."/>
        </authorList>
    </citation>
    <scope>NUCLEOTIDE SEQUENCE</scope>
    <source>
        <strain evidence="5">171206Taipei</strain>
    </source>
</reference>
<dbReference type="PANTHER" id="PTHR43490">
    <property type="entry name" value="(+)-NEOMENTHOL DEHYDROGENASE"/>
    <property type="match status" value="1"/>
</dbReference>
<dbReference type="RefSeq" id="XP_037215236.1">
    <property type="nucleotide sequence ID" value="XM_037368310.1"/>
</dbReference>
<dbReference type="InterPro" id="IPR002347">
    <property type="entry name" value="SDR_fam"/>
</dbReference>
<gene>
    <name evidence="5" type="ORF">MIND_01179700</name>
</gene>
<dbReference type="EMBL" id="JACAZF010000011">
    <property type="protein sequence ID" value="KAF7292808.1"/>
    <property type="molecule type" value="Genomic_DNA"/>
</dbReference>
<evidence type="ECO:0000256" key="1">
    <source>
        <dbReference type="ARBA" id="ARBA00006484"/>
    </source>
</evidence>
<dbReference type="SUPFAM" id="SSF51735">
    <property type="entry name" value="NAD(P)-binding Rossmann-fold domains"/>
    <property type="match status" value="1"/>
</dbReference>